<accession>A0A6A7FX45</accession>
<reference evidence="10" key="1">
    <citation type="submission" date="2017-11" db="EMBL/GenBank/DDBJ databases">
        <title>The sensing device of the deep-sea amphipod.</title>
        <authorList>
            <person name="Kobayashi H."/>
            <person name="Nagahama T."/>
            <person name="Arai W."/>
            <person name="Sasagawa Y."/>
            <person name="Umeda M."/>
            <person name="Hayashi T."/>
            <person name="Nikaido I."/>
            <person name="Watanabe H."/>
            <person name="Oguri K."/>
            <person name="Kitazato H."/>
            <person name="Fujioka K."/>
            <person name="Kido Y."/>
            <person name="Takami H."/>
        </authorList>
    </citation>
    <scope>NUCLEOTIDE SEQUENCE</scope>
    <source>
        <tissue evidence="10">Whole body</tissue>
    </source>
</reference>
<dbReference type="InterPro" id="IPR050933">
    <property type="entry name" value="Circadian_TF"/>
</dbReference>
<dbReference type="InterPro" id="IPR013767">
    <property type="entry name" value="PAS_fold"/>
</dbReference>
<dbReference type="GO" id="GO:0005667">
    <property type="term" value="C:transcription regulator complex"/>
    <property type="evidence" value="ECO:0007669"/>
    <property type="project" value="InterPro"/>
</dbReference>
<feature type="compositionally biased region" description="Polar residues" evidence="7">
    <location>
        <begin position="481"/>
        <end position="493"/>
    </location>
</feature>
<dbReference type="Pfam" id="PF00010">
    <property type="entry name" value="HLH"/>
    <property type="match status" value="1"/>
</dbReference>
<dbReference type="Gene3D" id="4.10.280.10">
    <property type="entry name" value="Helix-loop-helix DNA-binding domain"/>
    <property type="match status" value="1"/>
</dbReference>
<dbReference type="PRINTS" id="PR00785">
    <property type="entry name" value="NCTRNSLOCATR"/>
</dbReference>
<dbReference type="GO" id="GO:0046983">
    <property type="term" value="F:protein dimerization activity"/>
    <property type="evidence" value="ECO:0007669"/>
    <property type="project" value="InterPro"/>
</dbReference>
<evidence type="ECO:0000259" key="9">
    <source>
        <dbReference type="PROSITE" id="PS50888"/>
    </source>
</evidence>
<evidence type="ECO:0000256" key="6">
    <source>
        <dbReference type="ARBA" id="ARBA00023242"/>
    </source>
</evidence>
<dbReference type="Pfam" id="PF00989">
    <property type="entry name" value="PAS"/>
    <property type="match status" value="1"/>
</dbReference>
<dbReference type="InterPro" id="IPR001610">
    <property type="entry name" value="PAC"/>
</dbReference>
<dbReference type="CDD" id="cd00130">
    <property type="entry name" value="PAS"/>
    <property type="match status" value="1"/>
</dbReference>
<keyword evidence="2" id="KW-0677">Repeat</keyword>
<dbReference type="PANTHER" id="PTHR23042">
    <property type="entry name" value="CIRCADIAN PROTEIN CLOCK/ARNT/BMAL/PAS"/>
    <property type="match status" value="1"/>
</dbReference>
<dbReference type="GO" id="GO:0045944">
    <property type="term" value="P:positive regulation of transcription by RNA polymerase II"/>
    <property type="evidence" value="ECO:0007669"/>
    <property type="project" value="UniProtKB-ARBA"/>
</dbReference>
<dbReference type="GO" id="GO:0005737">
    <property type="term" value="C:cytoplasm"/>
    <property type="evidence" value="ECO:0007669"/>
    <property type="project" value="InterPro"/>
</dbReference>
<dbReference type="NCBIfam" id="TIGR00229">
    <property type="entry name" value="sensory_box"/>
    <property type="match status" value="1"/>
</dbReference>
<evidence type="ECO:0000259" key="8">
    <source>
        <dbReference type="PROSITE" id="PS50112"/>
    </source>
</evidence>
<dbReference type="InterPro" id="IPR000014">
    <property type="entry name" value="PAS"/>
</dbReference>
<dbReference type="SMART" id="SM00091">
    <property type="entry name" value="PAS"/>
    <property type="match status" value="1"/>
</dbReference>
<comment type="subcellular location">
    <subcellularLocation>
        <location evidence="1">Nucleus</location>
    </subcellularLocation>
</comment>
<dbReference type="PROSITE" id="PS50112">
    <property type="entry name" value="PAS"/>
    <property type="match status" value="1"/>
</dbReference>
<organism evidence="10">
    <name type="scientific">Hirondellea gigas</name>
    <dbReference type="NCBI Taxonomy" id="1518452"/>
    <lineage>
        <taxon>Eukaryota</taxon>
        <taxon>Metazoa</taxon>
        <taxon>Ecdysozoa</taxon>
        <taxon>Arthropoda</taxon>
        <taxon>Crustacea</taxon>
        <taxon>Multicrustacea</taxon>
        <taxon>Malacostraca</taxon>
        <taxon>Eumalacostraca</taxon>
        <taxon>Peracarida</taxon>
        <taxon>Amphipoda</taxon>
        <taxon>Amphilochidea</taxon>
        <taxon>Lysianassida</taxon>
        <taxon>Lysianassidira</taxon>
        <taxon>Lysianassoidea</taxon>
        <taxon>Lysianassidae</taxon>
        <taxon>Hirondellea</taxon>
    </lineage>
</organism>
<keyword evidence="3" id="KW-0805">Transcription regulation</keyword>
<dbReference type="EMBL" id="IACT01003348">
    <property type="protein sequence ID" value="LAC22595.1"/>
    <property type="molecule type" value="mRNA"/>
</dbReference>
<dbReference type="GO" id="GO:0003700">
    <property type="term" value="F:DNA-binding transcription factor activity"/>
    <property type="evidence" value="ECO:0007669"/>
    <property type="project" value="InterPro"/>
</dbReference>
<dbReference type="SMART" id="SM00086">
    <property type="entry name" value="PAC"/>
    <property type="match status" value="1"/>
</dbReference>
<dbReference type="PROSITE" id="PS50888">
    <property type="entry name" value="BHLH"/>
    <property type="match status" value="1"/>
</dbReference>
<keyword evidence="5" id="KW-0804">Transcription</keyword>
<evidence type="ECO:0000313" key="10">
    <source>
        <dbReference type="EMBL" id="LAC22595.1"/>
    </source>
</evidence>
<dbReference type="GO" id="GO:0005634">
    <property type="term" value="C:nucleus"/>
    <property type="evidence" value="ECO:0007669"/>
    <property type="project" value="UniProtKB-SubCell"/>
</dbReference>
<dbReference type="InterPro" id="IPR036638">
    <property type="entry name" value="HLH_DNA-bd_sf"/>
</dbReference>
<feature type="region of interest" description="Disordered" evidence="7">
    <location>
        <begin position="206"/>
        <end position="255"/>
    </location>
</feature>
<dbReference type="AlphaFoldDB" id="A0A6A7FX45"/>
<dbReference type="InterPro" id="IPR011598">
    <property type="entry name" value="bHLH_dom"/>
</dbReference>
<evidence type="ECO:0000256" key="3">
    <source>
        <dbReference type="ARBA" id="ARBA00023015"/>
    </source>
</evidence>
<evidence type="ECO:0000256" key="4">
    <source>
        <dbReference type="ARBA" id="ARBA00023125"/>
    </source>
</evidence>
<evidence type="ECO:0000256" key="1">
    <source>
        <dbReference type="ARBA" id="ARBA00004123"/>
    </source>
</evidence>
<dbReference type="SMART" id="SM00353">
    <property type="entry name" value="HLH"/>
    <property type="match status" value="1"/>
</dbReference>
<dbReference type="SUPFAM" id="SSF47459">
    <property type="entry name" value="HLH, helix-loop-helix DNA-binding domain"/>
    <property type="match status" value="1"/>
</dbReference>
<keyword evidence="4" id="KW-0238">DNA-binding</keyword>
<feature type="domain" description="BHLH" evidence="9">
    <location>
        <begin position="14"/>
        <end position="67"/>
    </location>
</feature>
<dbReference type="Pfam" id="PF14598">
    <property type="entry name" value="PAS_11"/>
    <property type="match status" value="1"/>
</dbReference>
<dbReference type="GO" id="GO:0003677">
    <property type="term" value="F:DNA binding"/>
    <property type="evidence" value="ECO:0007669"/>
    <property type="project" value="UniProtKB-KW"/>
</dbReference>
<sequence>MGLVTEIDTKMTSSARQMRNLAEKLRRDKLNTYMSELASIVPLVADSHRKIDKTSVLRLAANYIRMHTMLGGEAALKSILPADMALEASLELMKRLGNQFLLVATNTGKIVYVSDAVEQTFGHSQVDLLGSSLYNLVHPDDHTFLSVQLKPKETTRRSFFCRFAEKTLSRNESRRYEIIHVQGHLRPIPPPAVAADMPLPARSSQLSGEEYLTSGDGDEAPAGKQRRSTRHYGTLRLSEDDSSGSDDREERHRHHVSDTHILVALVQQIQERPITELSRVESMRDEYITRHDICGNILYSDHRIAYVTGHMPEAVIGDSAFMYMHQNDMLWSLVAQKQMFGTAHGQGVVSYRLRCRDNSYVTLRSRGYIEFNRKTGELESFVCINSVVEPRLAQEEIKQQRRKLLPVCSGGDTDQFMANINSDFPVEILEMIKRTLGLEKIQQLMAAMAKFSMDKPFDETEDLLLSSPQPSKTGKTKHLETQNPSTSLKEQNLSDVCKGVTEKKLITLNTPTDNHMVSTKVVTETSHTGGQKRKLVECLTQPKVLHVTNCTNGEDLSDITGFISSNTDSSQNSKKVCYSSPCTAIVILDRRETLTSDVGFPLFESINNTHQPYEQACKKVSLPQICAQVANTSRIPDANLILLHESQTTKHRGLPDDKLSQKITLLECDARKQKQQIQMEQMTFNMRRTTPLGLQHNLSPSTSYNNSHIPLPLTSIPLFENNEQNQQHNSFQNCVGGRKNARQLPASYETV</sequence>
<dbReference type="Gene3D" id="3.30.450.20">
    <property type="entry name" value="PAS domain"/>
    <property type="match status" value="2"/>
</dbReference>
<dbReference type="InterPro" id="IPR001067">
    <property type="entry name" value="Nuc_translocat"/>
</dbReference>
<evidence type="ECO:0000256" key="7">
    <source>
        <dbReference type="SAM" id="MobiDB-lite"/>
    </source>
</evidence>
<dbReference type="InterPro" id="IPR035965">
    <property type="entry name" value="PAS-like_dom_sf"/>
</dbReference>
<evidence type="ECO:0000256" key="2">
    <source>
        <dbReference type="ARBA" id="ARBA00022737"/>
    </source>
</evidence>
<keyword evidence="6" id="KW-0539">Nucleus</keyword>
<feature type="domain" description="PAS" evidence="8">
    <location>
        <begin position="101"/>
        <end position="142"/>
    </location>
</feature>
<proteinExistence type="evidence at transcript level"/>
<protein>
    <submittedName>
        <fullName evidence="10">Methoprene-tolerant Met</fullName>
    </submittedName>
</protein>
<name>A0A6A7FX45_9CRUS</name>
<dbReference type="SUPFAM" id="SSF55785">
    <property type="entry name" value="PYP-like sensor domain (PAS domain)"/>
    <property type="match status" value="2"/>
</dbReference>
<evidence type="ECO:0000256" key="5">
    <source>
        <dbReference type="ARBA" id="ARBA00023163"/>
    </source>
</evidence>
<feature type="region of interest" description="Disordered" evidence="7">
    <location>
        <begin position="462"/>
        <end position="493"/>
    </location>
</feature>
<dbReference type="CDD" id="cd11391">
    <property type="entry name" value="bHLH_PAS"/>
    <property type="match status" value="1"/>
</dbReference>